<feature type="domain" description="DBL homology" evidence="5">
    <location>
        <begin position="526"/>
        <end position="732"/>
    </location>
</feature>
<feature type="compositionally biased region" description="Basic and acidic residues" evidence="4">
    <location>
        <begin position="69"/>
        <end position="95"/>
    </location>
</feature>
<feature type="region of interest" description="Disordered" evidence="4">
    <location>
        <begin position="1"/>
        <end position="523"/>
    </location>
</feature>
<feature type="domain" description="PH" evidence="7">
    <location>
        <begin position="1285"/>
        <end position="1419"/>
    </location>
</feature>
<feature type="compositionally biased region" description="Polar residues" evidence="4">
    <location>
        <begin position="443"/>
        <end position="462"/>
    </location>
</feature>
<dbReference type="GO" id="GO:0035861">
    <property type="term" value="C:site of double-strand break"/>
    <property type="evidence" value="ECO:0007669"/>
    <property type="project" value="TreeGrafter"/>
</dbReference>
<dbReference type="Pfam" id="PF24345">
    <property type="entry name" value="PH_24"/>
    <property type="match status" value="1"/>
</dbReference>
<feature type="compositionally biased region" description="Basic and acidic residues" evidence="4">
    <location>
        <begin position="356"/>
        <end position="375"/>
    </location>
</feature>
<evidence type="ECO:0000259" key="5">
    <source>
        <dbReference type="Pfam" id="PF24340"/>
    </source>
</evidence>
<dbReference type="OrthoDB" id="5408934at2759"/>
<dbReference type="RefSeq" id="XP_056482384.1">
    <property type="nucleotide sequence ID" value="XM_056636354.1"/>
</dbReference>
<sequence>MPSPATPHRPAKGGGTAKSTPTKPLDIGQPLGVHDTNTVRSRVRKWQQQGGGVITINDGAYDDDEENAIQEKPKPKPVKVKPDRVEKPVKDKEKTATAPAMRKRSHSTPRKRVISDEHWRRNRSTTTVSTTPRHLPAPKRINEYTTNDESETSKPRKDDKNEDLDKGRDPPRSRARRDTVISRSPTRDWKRASSRKDVSSVADSDAETDLPRSTVMSDIPERQKRQSPPPEDVEWAKSEADFTELSRRRARGPVKGPKGGIFAHMLDESRKMFTRPEAEPPRPAPPPTGNRGAKIEAWLDGEESKGDMPGPLDIKSARARRSQKITDEIASSTFSRSELSVESESRPKSSHSRHSKDRDRPSSSEKPRKSQDRDATSNPKRSSVDKKVERPLALRIREDKKLDKPYEDSLAPSESDLQPFSEGSEVSANNAPVPTGPKRPFPTTGNHRLSTIASSETLTHPQTVEEAEEAAEEKDQFDPDSLPQVTSQLKRRLTTHNDLMSVLSGPGRSRSNRSNRSIRSNKSRLANATISDIMAELSGDETKYMRELKTIVGGVIPVLLTCVLSRSDSAIAAGLFRPSMDPTDDVNFSKPIVNMGVAIERLKTLHKRIPQDNADALLTWAQGAQRVYREYLKAWRLGFKDVIVNLAPLEEDEANQLAETRSLDEGLERDENGDVIGSDGEKVDVAYLLKRPLVRLKYLSKTFKGINTLQPSPKAEEVAGVYQDLVTDARKRARDERARLEDESASNIDATRARDPATLGVLQNINVDHSRRVRARDFFNLSLYHSSGQLVDCRAELLYRDNTPSNGPGGDLMICEIDHSERWLLFPPMDLRCVSARTGDSKGEIVLMLRSAPDAEKYWQELISLRIDEVEVGLEWIQLLGSDPIPPTIFRTQSFISRAKQHKARKSDVESPPRPNASDVDIPIGEKPFSKRRSLTPKEQYSEPSTVNSAITENRSSVCSTATRETDYTTGGSELSTKQSRPGLPLLPSTVSSEKSPSGLKRSKAKRMSRYGDSPSETPSSPIGAPDNAVAPPAPQPQPEPEPEPEAQPKTLQQPEPRFYGGSKDTSKDSRLPKPKSPPEDTASPSWKRIPGGIAARIVHAVSSSSPNSQASHPTSVDVDAEEDYPPLESLPDQEEEVPETPTRTRRKSRRKSKHDDKHDDAPPPPPPHRSPSAKVNNNQPTLSPSAVRLKRRGSSPLKHEYEPSTASDYSETDSDASTVRHYSYSSSEYSRSDSESESDYSSESEDEAHLPKPKIHDTATATSETSSLSPSNSASQSGYRTVPVQPTKSTKVIASLFAWSDKGSWESLVPDECNIVVSPGLIEAFKMTPDSNTNSSDRSSRSSRPLISMELTPLVPLRRGTAIDISVRSPPTNRSKITSSNNIMFRSRTPDECDSLYGLINQARINNPTYIALQNARGSTFDNPIPNYEPDSKSGGAWFGFPRRRKSYRASSSPRSLAEGSESSVGTMSSAFSALKRFGGGSKMFNISRSTVESRSGREGSMYSGEEGYSHSPSGGIGRIAAAIKGADGIGLSNAKIRIYLRETASKWRDMGAARLTIMPAPPKNPPSRPGTAVSGRSEGSGTHGDGTGSSPPSSGATTPRRDVETEKRIIIRGKTRGEVLLDVCLPESSFERVARTGIAVSVHEDTAGGGVAKQGGVTASSQRIYMLQMKSEAETAYTFGLVGKLRY</sequence>
<feature type="region of interest" description="Disordered" evidence="4">
    <location>
        <begin position="901"/>
        <end position="1283"/>
    </location>
</feature>
<feature type="compositionally biased region" description="Low complexity" evidence="4">
    <location>
        <begin position="1099"/>
        <end position="1116"/>
    </location>
</feature>
<comment type="subcellular location">
    <subcellularLocation>
        <location evidence="1">Nucleus</location>
    </subcellularLocation>
</comment>
<evidence type="ECO:0000259" key="6">
    <source>
        <dbReference type="Pfam" id="PF24344"/>
    </source>
</evidence>
<dbReference type="GO" id="GO:0006974">
    <property type="term" value="P:DNA damage response"/>
    <property type="evidence" value="ECO:0007669"/>
    <property type="project" value="UniProtKB-KW"/>
</dbReference>
<evidence type="ECO:0000313" key="9">
    <source>
        <dbReference type="Proteomes" id="UP001147747"/>
    </source>
</evidence>
<feature type="region of interest" description="Disordered" evidence="4">
    <location>
        <begin position="1327"/>
        <end position="1349"/>
    </location>
</feature>
<dbReference type="EMBL" id="JAPZBU010000011">
    <property type="protein sequence ID" value="KAJ5378598.1"/>
    <property type="molecule type" value="Genomic_DNA"/>
</dbReference>
<feature type="compositionally biased region" description="Low complexity" evidence="4">
    <location>
        <begin position="1590"/>
        <end position="1600"/>
    </location>
</feature>
<feature type="compositionally biased region" description="Acidic residues" evidence="4">
    <location>
        <begin position="1236"/>
        <end position="1247"/>
    </location>
</feature>
<keyword evidence="3" id="KW-0539">Nucleus</keyword>
<feature type="compositionally biased region" description="Low complexity" evidence="4">
    <location>
        <begin position="124"/>
        <end position="133"/>
    </location>
</feature>
<feature type="compositionally biased region" description="Acidic residues" evidence="4">
    <location>
        <begin position="1119"/>
        <end position="1139"/>
    </location>
</feature>
<dbReference type="GO" id="GO:0005634">
    <property type="term" value="C:nucleus"/>
    <property type="evidence" value="ECO:0007669"/>
    <property type="project" value="UniProtKB-SubCell"/>
</dbReference>
<evidence type="ECO:0000256" key="2">
    <source>
        <dbReference type="ARBA" id="ARBA00022763"/>
    </source>
</evidence>
<gene>
    <name evidence="8" type="ORF">N7509_011717</name>
</gene>
<name>A0A9W9SLN3_9EURO</name>
<dbReference type="PANTHER" id="PTHR23196">
    <property type="entry name" value="PAX TRANSCRIPTION ACTIVATION DOMAIN INTERACTING PROTEIN"/>
    <property type="match status" value="1"/>
</dbReference>
<dbReference type="InterPro" id="IPR051579">
    <property type="entry name" value="DDR_Transcriptional_Reg"/>
</dbReference>
<feature type="compositionally biased region" description="Pro residues" evidence="4">
    <location>
        <begin position="1561"/>
        <end position="1570"/>
    </location>
</feature>
<dbReference type="Pfam" id="PF24344">
    <property type="entry name" value="PH_23"/>
    <property type="match status" value="1"/>
</dbReference>
<comment type="caution">
    <text evidence="8">The sequence shown here is derived from an EMBL/GenBank/DDBJ whole genome shotgun (WGS) entry which is preliminary data.</text>
</comment>
<feature type="compositionally biased region" description="Basic and acidic residues" evidence="4">
    <location>
        <begin position="265"/>
        <end position="280"/>
    </location>
</feature>
<feature type="compositionally biased region" description="Basic and acidic residues" evidence="4">
    <location>
        <begin position="1248"/>
        <end position="1258"/>
    </location>
</feature>
<feature type="compositionally biased region" description="Low complexity" evidence="4">
    <location>
        <begin position="508"/>
        <end position="523"/>
    </location>
</feature>
<reference evidence="8" key="2">
    <citation type="journal article" date="2023" name="IMA Fungus">
        <title>Comparative genomic study of the Penicillium genus elucidates a diverse pangenome and 15 lateral gene transfer events.</title>
        <authorList>
            <person name="Petersen C."/>
            <person name="Sorensen T."/>
            <person name="Nielsen M.R."/>
            <person name="Sondergaard T.E."/>
            <person name="Sorensen J.L."/>
            <person name="Fitzpatrick D.A."/>
            <person name="Frisvad J.C."/>
            <person name="Nielsen K.L."/>
        </authorList>
    </citation>
    <scope>NUCLEOTIDE SEQUENCE</scope>
    <source>
        <strain evidence="8">IBT 29677</strain>
    </source>
</reference>
<feature type="compositionally biased region" description="Basic and acidic residues" evidence="4">
    <location>
        <begin position="234"/>
        <end position="247"/>
    </location>
</feature>
<feature type="compositionally biased region" description="Basic and acidic residues" evidence="4">
    <location>
        <begin position="382"/>
        <end position="407"/>
    </location>
</feature>
<keyword evidence="2" id="KW-0227">DNA damage</keyword>
<dbReference type="PANTHER" id="PTHR23196:SF1">
    <property type="entry name" value="PAX-INTERACTING PROTEIN 1"/>
    <property type="match status" value="1"/>
</dbReference>
<reference evidence="8" key="1">
    <citation type="submission" date="2022-12" db="EMBL/GenBank/DDBJ databases">
        <authorList>
            <person name="Petersen C."/>
        </authorList>
    </citation>
    <scope>NUCLEOTIDE SEQUENCE</scope>
    <source>
        <strain evidence="8">IBT 29677</strain>
    </source>
</reference>
<keyword evidence="9" id="KW-1185">Reference proteome</keyword>
<evidence type="ECO:0000256" key="3">
    <source>
        <dbReference type="ARBA" id="ARBA00023242"/>
    </source>
</evidence>
<feature type="domain" description="PH" evidence="6">
    <location>
        <begin position="747"/>
        <end position="887"/>
    </location>
</feature>
<accession>A0A9W9SLN3</accession>
<feature type="compositionally biased region" description="Polar residues" evidence="4">
    <location>
        <begin position="937"/>
        <end position="980"/>
    </location>
</feature>
<evidence type="ECO:0000313" key="8">
    <source>
        <dbReference type="EMBL" id="KAJ5378598.1"/>
    </source>
</evidence>
<feature type="region of interest" description="Disordered" evidence="4">
    <location>
        <begin position="1490"/>
        <end position="1514"/>
    </location>
</feature>
<evidence type="ECO:0000256" key="4">
    <source>
        <dbReference type="SAM" id="MobiDB-lite"/>
    </source>
</evidence>
<dbReference type="GeneID" id="81375334"/>
<feature type="compositionally biased region" description="Low complexity" evidence="4">
    <location>
        <begin position="1259"/>
        <end position="1278"/>
    </location>
</feature>
<dbReference type="InterPro" id="IPR056222">
    <property type="entry name" value="PH_23"/>
</dbReference>
<dbReference type="Proteomes" id="UP001147747">
    <property type="component" value="Unassembled WGS sequence"/>
</dbReference>
<feature type="compositionally biased region" description="Basic and acidic residues" evidence="4">
    <location>
        <begin position="151"/>
        <end position="198"/>
    </location>
</feature>
<dbReference type="Pfam" id="PF24340">
    <property type="entry name" value="DH_2"/>
    <property type="match status" value="1"/>
</dbReference>
<dbReference type="InterPro" id="IPR056416">
    <property type="entry name" value="DH_2_fung"/>
</dbReference>
<evidence type="ECO:0000259" key="7">
    <source>
        <dbReference type="Pfam" id="PF24345"/>
    </source>
</evidence>
<feature type="compositionally biased region" description="Basic residues" evidence="4">
    <location>
        <begin position="1144"/>
        <end position="1153"/>
    </location>
</feature>
<evidence type="ECO:0000256" key="1">
    <source>
        <dbReference type="ARBA" id="ARBA00004123"/>
    </source>
</evidence>
<feature type="compositionally biased region" description="Polar residues" evidence="4">
    <location>
        <begin position="1175"/>
        <end position="1185"/>
    </location>
</feature>
<dbReference type="InterPro" id="IPR056223">
    <property type="entry name" value="PH_24"/>
</dbReference>
<feature type="compositionally biased region" description="Low complexity" evidence="4">
    <location>
        <begin position="1329"/>
        <end position="1346"/>
    </location>
</feature>
<protein>
    <submittedName>
        <fullName evidence="8">Uncharacterized protein</fullName>
    </submittedName>
</protein>
<proteinExistence type="predicted"/>
<organism evidence="8 9">
    <name type="scientific">Penicillium cosmopolitanum</name>
    <dbReference type="NCBI Taxonomy" id="1131564"/>
    <lineage>
        <taxon>Eukaryota</taxon>
        <taxon>Fungi</taxon>
        <taxon>Dikarya</taxon>
        <taxon>Ascomycota</taxon>
        <taxon>Pezizomycotina</taxon>
        <taxon>Eurotiomycetes</taxon>
        <taxon>Eurotiomycetidae</taxon>
        <taxon>Eurotiales</taxon>
        <taxon>Aspergillaceae</taxon>
        <taxon>Penicillium</taxon>
    </lineage>
</organism>
<feature type="region of interest" description="Disordered" evidence="4">
    <location>
        <begin position="1558"/>
        <end position="1607"/>
    </location>
</feature>
<feature type="compositionally biased region" description="Basic residues" evidence="4">
    <location>
        <begin position="101"/>
        <end position="112"/>
    </location>
</feature>